<evidence type="ECO:0000259" key="6">
    <source>
        <dbReference type="PROSITE" id="PS50856"/>
    </source>
</evidence>
<dbReference type="PROSITE" id="PS50856">
    <property type="entry name" value="AMOP"/>
    <property type="match status" value="1"/>
</dbReference>
<keyword evidence="4" id="KW-0472">Membrane</keyword>
<evidence type="ECO:0000313" key="8">
    <source>
        <dbReference type="Proteomes" id="UP001153269"/>
    </source>
</evidence>
<keyword evidence="2" id="KW-0812">Transmembrane</keyword>
<dbReference type="InterPro" id="IPR051495">
    <property type="entry name" value="Epithelial_Barrier/Signaling"/>
</dbReference>
<evidence type="ECO:0000256" key="3">
    <source>
        <dbReference type="ARBA" id="ARBA00022989"/>
    </source>
</evidence>
<dbReference type="InterPro" id="IPR005533">
    <property type="entry name" value="AMOP_dom"/>
</dbReference>
<accession>A0A9N7W332</accession>
<dbReference type="PANTHER" id="PTHR13802:SF63">
    <property type="entry name" value="SUSHI DOMAIN-CONTAINING PROTEIN 2"/>
    <property type="match status" value="1"/>
</dbReference>
<dbReference type="EMBL" id="CADEAL010004501">
    <property type="protein sequence ID" value="CAB1460944.1"/>
    <property type="molecule type" value="Genomic_DNA"/>
</dbReference>
<name>A0A9N7W332_PLEPL</name>
<evidence type="ECO:0000256" key="5">
    <source>
        <dbReference type="SAM" id="SignalP"/>
    </source>
</evidence>
<dbReference type="AlphaFoldDB" id="A0A9N7W332"/>
<reference evidence="7" key="1">
    <citation type="submission" date="2020-03" db="EMBL/GenBank/DDBJ databases">
        <authorList>
            <person name="Weist P."/>
        </authorList>
    </citation>
    <scope>NUCLEOTIDE SEQUENCE</scope>
</reference>
<keyword evidence="3" id="KW-1133">Transmembrane helix</keyword>
<feature type="chain" id="PRO_5040174056" description="AMOP domain-containing protein" evidence="5">
    <location>
        <begin position="23"/>
        <end position="304"/>
    </location>
</feature>
<feature type="domain" description="AMOP" evidence="6">
    <location>
        <begin position="137"/>
        <end position="284"/>
    </location>
</feature>
<keyword evidence="5" id="KW-0732">Signal</keyword>
<gene>
    <name evidence="7" type="ORF">PLEPLA_LOCUS48818</name>
</gene>
<dbReference type="Proteomes" id="UP001153269">
    <property type="component" value="Unassembled WGS sequence"/>
</dbReference>
<evidence type="ECO:0000256" key="1">
    <source>
        <dbReference type="ARBA" id="ARBA00004370"/>
    </source>
</evidence>
<organism evidence="7 8">
    <name type="scientific">Pleuronectes platessa</name>
    <name type="common">European plaice</name>
    <dbReference type="NCBI Taxonomy" id="8262"/>
    <lineage>
        <taxon>Eukaryota</taxon>
        <taxon>Metazoa</taxon>
        <taxon>Chordata</taxon>
        <taxon>Craniata</taxon>
        <taxon>Vertebrata</taxon>
        <taxon>Euteleostomi</taxon>
        <taxon>Actinopterygii</taxon>
        <taxon>Neopterygii</taxon>
        <taxon>Teleostei</taxon>
        <taxon>Neoteleostei</taxon>
        <taxon>Acanthomorphata</taxon>
        <taxon>Carangaria</taxon>
        <taxon>Pleuronectiformes</taxon>
        <taxon>Pleuronectoidei</taxon>
        <taxon>Pleuronectidae</taxon>
        <taxon>Pleuronectes</taxon>
    </lineage>
</organism>
<protein>
    <recommendedName>
        <fullName evidence="6">AMOP domain-containing protein</fullName>
    </recommendedName>
</protein>
<dbReference type="Pfam" id="PF03782">
    <property type="entry name" value="AMOP"/>
    <property type="match status" value="1"/>
</dbReference>
<sequence length="304" mass="33599">MQGELWTRAGRVLLSPSLCVSAELLCRLQPVMFPGDASLQLHAGWTSSQDPGPRPSSWWPSSLQAELSYLFSLGRKLVSSGAFSFLPVAPRDQSECQLGNIRITASSTSDGAKDEPGLWSRAHVLTWNFEQTFRDDSAAWAEDRCLQWDVVEEEQPESSVSSSTDPALWPRPERTQAGLILTPAVTLRRAVCTYYPGSVHCVRAIQASPTHGSGQQCCYDSSGALMLTGDSFCGSSPDRAHDWGSPPYREPPRVPGYSHWLYDVMSFQYCCLWSDHCHIYFTHRPPSGCRSPRKLASSSGIHIS</sequence>
<dbReference type="SMART" id="SM00723">
    <property type="entry name" value="AMOP"/>
    <property type="match status" value="1"/>
</dbReference>
<proteinExistence type="predicted"/>
<evidence type="ECO:0000256" key="2">
    <source>
        <dbReference type="ARBA" id="ARBA00022692"/>
    </source>
</evidence>
<dbReference type="GO" id="GO:0016020">
    <property type="term" value="C:membrane"/>
    <property type="evidence" value="ECO:0007669"/>
    <property type="project" value="UniProtKB-SubCell"/>
</dbReference>
<dbReference type="PANTHER" id="PTHR13802">
    <property type="entry name" value="MUCIN 4-RELATED"/>
    <property type="match status" value="1"/>
</dbReference>
<evidence type="ECO:0000313" key="7">
    <source>
        <dbReference type="EMBL" id="CAB1460944.1"/>
    </source>
</evidence>
<comment type="caution">
    <text evidence="7">The sequence shown here is derived from an EMBL/GenBank/DDBJ whole genome shotgun (WGS) entry which is preliminary data.</text>
</comment>
<evidence type="ECO:0000256" key="4">
    <source>
        <dbReference type="ARBA" id="ARBA00023136"/>
    </source>
</evidence>
<feature type="signal peptide" evidence="5">
    <location>
        <begin position="1"/>
        <end position="22"/>
    </location>
</feature>
<comment type="subcellular location">
    <subcellularLocation>
        <location evidence="1">Membrane</location>
    </subcellularLocation>
</comment>
<keyword evidence="8" id="KW-1185">Reference proteome</keyword>